<evidence type="ECO:0000313" key="2">
    <source>
        <dbReference type="EMBL" id="MCQ4079269.1"/>
    </source>
</evidence>
<dbReference type="Proteomes" id="UP001057702">
    <property type="component" value="Unassembled WGS sequence"/>
</dbReference>
<comment type="caution">
    <text evidence="2">The sequence shown here is derived from an EMBL/GenBank/DDBJ whole genome shotgun (WGS) entry which is preliminary data.</text>
</comment>
<keyword evidence="1" id="KW-0472">Membrane</keyword>
<organism evidence="2 3">
    <name type="scientific">Streptomyces humicola</name>
    <dbReference type="NCBI Taxonomy" id="2953240"/>
    <lineage>
        <taxon>Bacteria</taxon>
        <taxon>Bacillati</taxon>
        <taxon>Actinomycetota</taxon>
        <taxon>Actinomycetes</taxon>
        <taxon>Kitasatosporales</taxon>
        <taxon>Streptomycetaceae</taxon>
        <taxon>Streptomyces</taxon>
    </lineage>
</organism>
<keyword evidence="3" id="KW-1185">Reference proteome</keyword>
<sequence>MDVGQDSRAARAAMFAAVCVLLSALGHVMMSGVDIPWWALAAAFAAAGAVGWCCTGRERGPVFVTTFTVVTEFVLHSLFSLGQVAAEGTSSDGESLAQQWAKVLLCGNGSSAPLSPAAAERLVRAAGLGHQLSSPPPSIGSLGSMSSMPGMGSMGLMPSMGMSHMAGHGSTYGMLAAHLLAALLSGLWLAHGERSAFRIGRALAARLFAPLLLVIRVAEPPHRPRIRADRHWSTRRLRSRLLVHAITTRGPPRRIAVA</sequence>
<evidence type="ECO:0008006" key="4">
    <source>
        <dbReference type="Google" id="ProtNLM"/>
    </source>
</evidence>
<dbReference type="RefSeq" id="WP_255918120.1">
    <property type="nucleotide sequence ID" value="NZ_JANFNG010000001.1"/>
</dbReference>
<gene>
    <name evidence="2" type="ORF">NGB36_01245</name>
</gene>
<dbReference type="EMBL" id="JANFNG010000001">
    <property type="protein sequence ID" value="MCQ4079269.1"/>
    <property type="molecule type" value="Genomic_DNA"/>
</dbReference>
<feature type="transmembrane region" description="Helical" evidence="1">
    <location>
        <begin position="169"/>
        <end position="190"/>
    </location>
</feature>
<reference evidence="2" key="1">
    <citation type="submission" date="2022-06" db="EMBL/GenBank/DDBJ databases">
        <title>Draft genome sequence of Streptomyces sp. RB6PN25 isolated from peat swamp forest in Thailand.</title>
        <authorList>
            <person name="Duangmal K."/>
            <person name="Klaysubun C."/>
        </authorList>
    </citation>
    <scope>NUCLEOTIDE SEQUENCE</scope>
    <source>
        <strain evidence="2">RB6PN25</strain>
    </source>
</reference>
<evidence type="ECO:0000256" key="1">
    <source>
        <dbReference type="SAM" id="Phobius"/>
    </source>
</evidence>
<keyword evidence="1" id="KW-1133">Transmembrane helix</keyword>
<evidence type="ECO:0000313" key="3">
    <source>
        <dbReference type="Proteomes" id="UP001057702"/>
    </source>
</evidence>
<name>A0ABT1PNM1_9ACTN</name>
<protein>
    <recommendedName>
        <fullName evidence="4">Integral membrane protein</fullName>
    </recommendedName>
</protein>
<keyword evidence="1" id="KW-0812">Transmembrane</keyword>
<feature type="transmembrane region" description="Helical" evidence="1">
    <location>
        <begin position="62"/>
        <end position="86"/>
    </location>
</feature>
<accession>A0ABT1PNM1</accession>
<proteinExistence type="predicted"/>
<feature type="transmembrane region" description="Helical" evidence="1">
    <location>
        <begin position="12"/>
        <end position="29"/>
    </location>
</feature>
<feature type="transmembrane region" description="Helical" evidence="1">
    <location>
        <begin position="35"/>
        <end position="55"/>
    </location>
</feature>